<dbReference type="GO" id="GO:0004364">
    <property type="term" value="F:glutathione transferase activity"/>
    <property type="evidence" value="ECO:0007669"/>
    <property type="project" value="UniProtKB-EC"/>
</dbReference>
<dbReference type="InterPro" id="IPR040079">
    <property type="entry name" value="Glutathione_S-Trfase"/>
</dbReference>
<evidence type="ECO:0000259" key="2">
    <source>
        <dbReference type="PROSITE" id="PS50405"/>
    </source>
</evidence>
<sequence length="206" mass="22903">MKLYFSPGTCSMAVHIALREAGANFEAIKVDLATHKTENNSDYYQISPRGYVPSLEIDDGSLHTEAVALLQYIADRHPARGLIPPANDTAGRLDVIQWLVFIGSELHKTFSWLWSTDTAESTVAACKKKLALRFHELDQHLVGRDFLTGERFTIADAYGFTIVNWANFLSIDLKPYPHLSAYLDRIAARPSVHETMVAEGLIKAAA</sequence>
<dbReference type="RefSeq" id="WP_408326365.1">
    <property type="nucleotide sequence ID" value="NZ_JAQQFH010000002.1"/>
</dbReference>
<reference evidence="3 4" key="1">
    <citation type="journal article" date="2024" name="Chem. Sci.">
        <title>Discovery of megapolipeptins by genome mining of a Burkholderiales bacteria collection.</title>
        <authorList>
            <person name="Paulo B.S."/>
            <person name="Recchia M.J.J."/>
            <person name="Lee S."/>
            <person name="Fergusson C.H."/>
            <person name="Romanowski S.B."/>
            <person name="Hernandez A."/>
            <person name="Krull N."/>
            <person name="Liu D.Y."/>
            <person name="Cavanagh H."/>
            <person name="Bos A."/>
            <person name="Gray C.A."/>
            <person name="Murphy B.T."/>
            <person name="Linington R.G."/>
            <person name="Eustaquio A.S."/>
        </authorList>
    </citation>
    <scope>NUCLEOTIDE SEQUENCE [LARGE SCALE GENOMIC DNA]</scope>
    <source>
        <strain evidence="3 4">RL16-012-BIC-B</strain>
    </source>
</reference>
<dbReference type="PANTHER" id="PTHR44051:SF8">
    <property type="entry name" value="GLUTATHIONE S-TRANSFERASE GSTA"/>
    <property type="match status" value="1"/>
</dbReference>
<dbReference type="EMBL" id="JAQQFN010000005">
    <property type="protein sequence ID" value="MFL9883172.1"/>
    <property type="molecule type" value="Genomic_DNA"/>
</dbReference>
<feature type="domain" description="GST C-terminal" evidence="2">
    <location>
        <begin position="88"/>
        <end position="206"/>
    </location>
</feature>
<evidence type="ECO:0000313" key="3">
    <source>
        <dbReference type="EMBL" id="MFL9883172.1"/>
    </source>
</evidence>
<dbReference type="Pfam" id="PF00043">
    <property type="entry name" value="GST_C"/>
    <property type="match status" value="1"/>
</dbReference>
<dbReference type="CDD" id="cd03188">
    <property type="entry name" value="GST_C_Beta"/>
    <property type="match status" value="1"/>
</dbReference>
<dbReference type="InterPro" id="IPR010987">
    <property type="entry name" value="Glutathione-S-Trfase_C-like"/>
</dbReference>
<dbReference type="Gene3D" id="3.40.30.10">
    <property type="entry name" value="Glutaredoxin"/>
    <property type="match status" value="1"/>
</dbReference>
<protein>
    <submittedName>
        <fullName evidence="3">Glutathione transferase GstA</fullName>
        <ecNumber evidence="3">2.5.1.18</ecNumber>
    </submittedName>
</protein>
<proteinExistence type="predicted"/>
<keyword evidence="4" id="KW-1185">Reference proteome</keyword>
<name>A0ABW8ZJV5_9BURK</name>
<dbReference type="SUPFAM" id="SSF47616">
    <property type="entry name" value="GST C-terminal domain-like"/>
    <property type="match status" value="1"/>
</dbReference>
<evidence type="ECO:0000313" key="4">
    <source>
        <dbReference type="Proteomes" id="UP001629249"/>
    </source>
</evidence>
<gene>
    <name evidence="3" type="primary">gstA</name>
    <name evidence="3" type="ORF">PQR66_09060</name>
</gene>
<dbReference type="InterPro" id="IPR036249">
    <property type="entry name" value="Thioredoxin-like_sf"/>
</dbReference>
<dbReference type="InterPro" id="IPR036282">
    <property type="entry name" value="Glutathione-S-Trfase_C_sf"/>
</dbReference>
<dbReference type="SUPFAM" id="SSF52833">
    <property type="entry name" value="Thioredoxin-like"/>
    <property type="match status" value="1"/>
</dbReference>
<organism evidence="3 4">
    <name type="scientific">Paraburkholderia agricolaris</name>
    <dbReference type="NCBI Taxonomy" id="2152888"/>
    <lineage>
        <taxon>Bacteria</taxon>
        <taxon>Pseudomonadati</taxon>
        <taxon>Pseudomonadota</taxon>
        <taxon>Betaproteobacteria</taxon>
        <taxon>Burkholderiales</taxon>
        <taxon>Burkholderiaceae</taxon>
        <taxon>Paraburkholderia</taxon>
    </lineage>
</organism>
<dbReference type="PROSITE" id="PS50405">
    <property type="entry name" value="GST_CTER"/>
    <property type="match status" value="1"/>
</dbReference>
<keyword evidence="3" id="KW-0808">Transferase</keyword>
<dbReference type="InterPro" id="IPR004046">
    <property type="entry name" value="GST_C"/>
</dbReference>
<dbReference type="SFLD" id="SFLDG00358">
    <property type="entry name" value="Main_(cytGST)"/>
    <property type="match status" value="1"/>
</dbReference>
<dbReference type="SFLD" id="SFLDG01150">
    <property type="entry name" value="Main.1:_Beta-like"/>
    <property type="match status" value="1"/>
</dbReference>
<dbReference type="PROSITE" id="PS50404">
    <property type="entry name" value="GST_NTER"/>
    <property type="match status" value="1"/>
</dbReference>
<evidence type="ECO:0000259" key="1">
    <source>
        <dbReference type="PROSITE" id="PS50404"/>
    </source>
</evidence>
<dbReference type="SFLD" id="SFLDS00019">
    <property type="entry name" value="Glutathione_Transferase_(cytos"/>
    <property type="match status" value="1"/>
</dbReference>
<dbReference type="Gene3D" id="1.20.1050.10">
    <property type="match status" value="1"/>
</dbReference>
<dbReference type="InterPro" id="IPR004045">
    <property type="entry name" value="Glutathione_S-Trfase_N"/>
</dbReference>
<dbReference type="Proteomes" id="UP001629249">
    <property type="component" value="Unassembled WGS sequence"/>
</dbReference>
<comment type="caution">
    <text evidence="3">The sequence shown here is derived from an EMBL/GenBank/DDBJ whole genome shotgun (WGS) entry which is preliminary data.</text>
</comment>
<dbReference type="Pfam" id="PF13409">
    <property type="entry name" value="GST_N_2"/>
    <property type="match status" value="1"/>
</dbReference>
<feature type="domain" description="GST N-terminal" evidence="1">
    <location>
        <begin position="1"/>
        <end position="81"/>
    </location>
</feature>
<dbReference type="NCBIfam" id="NF007831">
    <property type="entry name" value="PRK10542.1"/>
    <property type="match status" value="1"/>
</dbReference>
<dbReference type="EC" id="2.5.1.18" evidence="3"/>
<dbReference type="PANTHER" id="PTHR44051">
    <property type="entry name" value="GLUTATHIONE S-TRANSFERASE-RELATED"/>
    <property type="match status" value="1"/>
</dbReference>
<dbReference type="CDD" id="cd03057">
    <property type="entry name" value="GST_N_Beta"/>
    <property type="match status" value="1"/>
</dbReference>
<accession>A0ABW8ZJV5</accession>